<feature type="coiled-coil region" evidence="8">
    <location>
        <begin position="1201"/>
        <end position="1258"/>
    </location>
</feature>
<keyword evidence="1" id="KW-0723">Serine/threonine-protein kinase</keyword>
<evidence type="ECO:0000256" key="6">
    <source>
        <dbReference type="ARBA" id="ARBA00022840"/>
    </source>
</evidence>
<feature type="region of interest" description="Disordered" evidence="9">
    <location>
        <begin position="723"/>
        <end position="838"/>
    </location>
</feature>
<feature type="compositionally biased region" description="Polar residues" evidence="9">
    <location>
        <begin position="787"/>
        <end position="797"/>
    </location>
</feature>
<evidence type="ECO:0000256" key="7">
    <source>
        <dbReference type="PROSITE-ProRule" id="PRU10141"/>
    </source>
</evidence>
<feature type="binding site" evidence="7">
    <location>
        <position position="66"/>
    </location>
    <ligand>
        <name>ATP</name>
        <dbReference type="ChEBI" id="CHEBI:30616"/>
    </ligand>
</feature>
<feature type="compositionally biased region" description="Polar residues" evidence="9">
    <location>
        <begin position="805"/>
        <end position="816"/>
    </location>
</feature>
<dbReference type="FunFam" id="1.10.510.10:FF:000081">
    <property type="entry name" value="STE20-like serine/threonine-protein kinase"/>
    <property type="match status" value="1"/>
</dbReference>
<feature type="compositionally biased region" description="Basic and acidic residues" evidence="9">
    <location>
        <begin position="421"/>
        <end position="443"/>
    </location>
</feature>
<keyword evidence="4 7" id="KW-0547">Nucleotide-binding</keyword>
<accession>A0A9P0E3A4</accession>
<keyword evidence="3" id="KW-0808">Transferase</keyword>
<evidence type="ECO:0000313" key="11">
    <source>
        <dbReference type="EMBL" id="CAH1390095.1"/>
    </source>
</evidence>
<protein>
    <recommendedName>
        <fullName evidence="10">Protein kinase domain-containing protein</fullName>
    </recommendedName>
</protein>
<dbReference type="PANTHER" id="PTHR46538">
    <property type="entry name" value="PROTEIN KINASE DOMAIN-CONTAINING PROTEIN"/>
    <property type="match status" value="1"/>
</dbReference>
<evidence type="ECO:0000256" key="2">
    <source>
        <dbReference type="ARBA" id="ARBA00022553"/>
    </source>
</evidence>
<dbReference type="Pfam" id="PF12474">
    <property type="entry name" value="PKK"/>
    <property type="match status" value="2"/>
</dbReference>
<organism evidence="11 12">
    <name type="scientific">Nezara viridula</name>
    <name type="common">Southern green stink bug</name>
    <name type="synonym">Cimex viridulus</name>
    <dbReference type="NCBI Taxonomy" id="85310"/>
    <lineage>
        <taxon>Eukaryota</taxon>
        <taxon>Metazoa</taxon>
        <taxon>Ecdysozoa</taxon>
        <taxon>Arthropoda</taxon>
        <taxon>Hexapoda</taxon>
        <taxon>Insecta</taxon>
        <taxon>Pterygota</taxon>
        <taxon>Neoptera</taxon>
        <taxon>Paraneoptera</taxon>
        <taxon>Hemiptera</taxon>
        <taxon>Heteroptera</taxon>
        <taxon>Panheteroptera</taxon>
        <taxon>Pentatomomorpha</taxon>
        <taxon>Pentatomoidea</taxon>
        <taxon>Pentatomidae</taxon>
        <taxon>Pentatominae</taxon>
        <taxon>Nezara</taxon>
    </lineage>
</organism>
<dbReference type="PROSITE" id="PS00107">
    <property type="entry name" value="PROTEIN_KINASE_ATP"/>
    <property type="match status" value="1"/>
</dbReference>
<keyword evidence="12" id="KW-1185">Reference proteome</keyword>
<dbReference type="InterPro" id="IPR022165">
    <property type="entry name" value="PKK"/>
</dbReference>
<dbReference type="GO" id="GO:0004674">
    <property type="term" value="F:protein serine/threonine kinase activity"/>
    <property type="evidence" value="ECO:0007669"/>
    <property type="project" value="UniProtKB-KW"/>
</dbReference>
<dbReference type="SMART" id="SM00220">
    <property type="entry name" value="S_TKc"/>
    <property type="match status" value="1"/>
</dbReference>
<evidence type="ECO:0000256" key="4">
    <source>
        <dbReference type="ARBA" id="ARBA00022741"/>
    </source>
</evidence>
<dbReference type="FunFam" id="3.30.200.20:FF:000353">
    <property type="entry name" value="Sterile20-like kinase, isoform B"/>
    <property type="match status" value="1"/>
</dbReference>
<keyword evidence="2" id="KW-0597">Phosphoprotein</keyword>
<feature type="compositionally biased region" description="Basic and acidic residues" evidence="9">
    <location>
        <begin position="817"/>
        <end position="838"/>
    </location>
</feature>
<dbReference type="GO" id="GO:0005524">
    <property type="term" value="F:ATP binding"/>
    <property type="evidence" value="ECO:0007669"/>
    <property type="project" value="UniProtKB-UniRule"/>
</dbReference>
<dbReference type="EMBL" id="OV725077">
    <property type="protein sequence ID" value="CAH1390095.1"/>
    <property type="molecule type" value="Genomic_DNA"/>
</dbReference>
<feature type="compositionally biased region" description="Basic and acidic residues" evidence="9">
    <location>
        <begin position="501"/>
        <end position="519"/>
    </location>
</feature>
<feature type="region of interest" description="Disordered" evidence="9">
    <location>
        <begin position="390"/>
        <end position="543"/>
    </location>
</feature>
<evidence type="ECO:0000313" key="12">
    <source>
        <dbReference type="Proteomes" id="UP001152798"/>
    </source>
</evidence>
<dbReference type="Gene3D" id="1.10.510.10">
    <property type="entry name" value="Transferase(Phosphotransferase) domain 1"/>
    <property type="match status" value="1"/>
</dbReference>
<feature type="coiled-coil region" evidence="8">
    <location>
        <begin position="1114"/>
        <end position="1144"/>
    </location>
</feature>
<sequence>MSFLSNLKKVLHLGGNESKKKKVFNNIRMECDPEEFWDIIGELGDGAFGKVYKAQSKETHALAAAKMCLLEGEDDLSDFMIEIDILSECKHENIVQLYEAFFTNSKLWMLIEYCDGGAVDSIMVELEKPLTELQIQYVCQHMCRGLQFLHKSKVIHRDLKAGNVLLTMAGGVKLADFGVSAKNKTTLQKHDTFIGTPYWMAPEVVLCETFRDNPYDFKVDIWSLGITLIELAQMEPPNHEMSPMRVLLKIQKSDPPKLDQPSKWSKNFNDFIAKALVKDPTQRPNADDLLQLPFISEELDSKPIRDLLLEYKAEVVEEEVVDDETDEHRTSQLPLELETGEDDSTSLKSDTDLKIEEEVEPVKQDLEPEIIDKKQNTEIDKKQIPMPPIQLTKKGSVEGLERRLSHDKGPAPLPPAAVLTKETEPSIKKSVENINEPDERIEPQDETPVIIGSNDRLISDEIKEEPPIIPQIRRNSMERMGVIDYTPDESDSKWPPPVSEADSRRSRPEINGGWKERARSSSASNRNRRRPAPPPLSEETINALAKPAKPVVILNEMDRISSENKKGTTVRIGDDLSRSRESLDGVMNRNREQAELSIRRDQSREEISQRGREVLESNVTVVTTTHPPALHIHHPPAQVVIVSNDNNKTLIDSEEENDIVVVQSRGNEEEKEIHDMSHVSVVTVGDSSQQDTTGMEEDSLMVVQPKRGTSIIVEGNTNEIESMRRKTHNHVKPNGQPPLIPSDNEEVYIIVNNSTNIDRSKDAERHRRTHSHGRSSSQSDGGSTTGNRTPPSAASTRTFDRSDAESVSTTISQDSRGSNKENRPSRYHDAEVVLRAKPEYNRHENVRISRSKEELEIMNLKKKTRKRTRKFEIDGVVVTTTTSKVIYGDEDSGRGYDDHLFRKQELRELKMLQKQEQKQFQDLAFKAHIAKEQQDKKFEQERTNLIRGYESDLETLIRQQRQQVEKAEAHQEADLRLTSKKIRAEQERELKEFRESQKQEMRLLKQEVDLMPKDKRKTIFKARKEKLEAEHEEREKLFLQKLNENHESSLRRLSDSHREKIALMDRQFLQQKQQLMRTREAALWELEERQIHDKHQLAKRQLKEGFFLQRHQMLNRHDKELEHMKRMNQRKEEELIKRQAIEKRAHPKRIKSEMKAREMMFRESMRIRMANSTDPEQERNNLKKFQENEKKRYRLETQRFDQKHQRQLEELRATAETTIKELEQLQNEKRKMLMEHETMKLKEQEEAYSRELKEWKAQLKPRKQQLELEFSCALQRHEEKHGYFTGKLLTSSPVSNASESSVLLHHARRSSLPSSQFNQFTIPRPRLNTVSVSKPPSPRLEEQFAQQLEEQEAIYGPSHPLPPDLAEPVHHRSSTRSSLSSVSAD</sequence>
<dbReference type="Pfam" id="PF00069">
    <property type="entry name" value="Pkinase"/>
    <property type="match status" value="1"/>
</dbReference>
<dbReference type="InterPro" id="IPR000719">
    <property type="entry name" value="Prot_kinase_dom"/>
</dbReference>
<keyword evidence="8" id="KW-0175">Coiled coil</keyword>
<feature type="domain" description="Protein kinase" evidence="10">
    <location>
        <begin position="37"/>
        <end position="295"/>
    </location>
</feature>
<dbReference type="InterPro" id="IPR051585">
    <property type="entry name" value="STE20_Ser/Thr_Kinases"/>
</dbReference>
<dbReference type="OrthoDB" id="10027016at2759"/>
<feature type="region of interest" description="Disordered" evidence="9">
    <location>
        <begin position="1327"/>
        <end position="1385"/>
    </location>
</feature>
<dbReference type="SUPFAM" id="SSF56112">
    <property type="entry name" value="Protein kinase-like (PK-like)"/>
    <property type="match status" value="1"/>
</dbReference>
<dbReference type="InterPro" id="IPR008271">
    <property type="entry name" value="Ser/Thr_kinase_AS"/>
</dbReference>
<feature type="coiled-coil region" evidence="8">
    <location>
        <begin position="950"/>
        <end position="1007"/>
    </location>
</feature>
<dbReference type="CDD" id="cd06611">
    <property type="entry name" value="STKc_SLK_like"/>
    <property type="match status" value="1"/>
</dbReference>
<dbReference type="InterPro" id="IPR011009">
    <property type="entry name" value="Kinase-like_dom_sf"/>
</dbReference>
<evidence type="ECO:0000256" key="9">
    <source>
        <dbReference type="SAM" id="MobiDB-lite"/>
    </source>
</evidence>
<evidence type="ECO:0000256" key="3">
    <source>
        <dbReference type="ARBA" id="ARBA00022679"/>
    </source>
</evidence>
<evidence type="ECO:0000256" key="8">
    <source>
        <dbReference type="SAM" id="Coils"/>
    </source>
</evidence>
<evidence type="ECO:0000259" key="10">
    <source>
        <dbReference type="PROSITE" id="PS50011"/>
    </source>
</evidence>
<evidence type="ECO:0000256" key="1">
    <source>
        <dbReference type="ARBA" id="ARBA00022527"/>
    </source>
</evidence>
<feature type="region of interest" description="Disordered" evidence="9">
    <location>
        <begin position="319"/>
        <end position="352"/>
    </location>
</feature>
<dbReference type="Proteomes" id="UP001152798">
    <property type="component" value="Chromosome 1"/>
</dbReference>
<keyword evidence="6 7" id="KW-0067">ATP-binding</keyword>
<dbReference type="PROSITE" id="PS50011">
    <property type="entry name" value="PROTEIN_KINASE_DOM"/>
    <property type="match status" value="1"/>
</dbReference>
<evidence type="ECO:0000256" key="5">
    <source>
        <dbReference type="ARBA" id="ARBA00022777"/>
    </source>
</evidence>
<dbReference type="Gene3D" id="3.30.200.20">
    <property type="entry name" value="Phosphorylase Kinase, domain 1"/>
    <property type="match status" value="1"/>
</dbReference>
<dbReference type="InterPro" id="IPR017441">
    <property type="entry name" value="Protein_kinase_ATP_BS"/>
</dbReference>
<feature type="compositionally biased region" description="Basic and acidic residues" evidence="9">
    <location>
        <begin position="457"/>
        <end position="466"/>
    </location>
</feature>
<keyword evidence="5" id="KW-0418">Kinase</keyword>
<feature type="compositionally biased region" description="Low complexity" evidence="9">
    <location>
        <begin position="774"/>
        <end position="786"/>
    </location>
</feature>
<name>A0A9P0E3A4_NEZVI</name>
<feature type="compositionally biased region" description="Low complexity" evidence="9">
    <location>
        <begin position="1375"/>
        <end position="1385"/>
    </location>
</feature>
<dbReference type="PROSITE" id="PS00108">
    <property type="entry name" value="PROTEIN_KINASE_ST"/>
    <property type="match status" value="1"/>
</dbReference>
<feature type="compositionally biased region" description="Basic and acidic residues" evidence="9">
    <location>
        <begin position="395"/>
        <end position="409"/>
    </location>
</feature>
<proteinExistence type="predicted"/>
<dbReference type="PANTHER" id="PTHR46538:SF3">
    <property type="entry name" value="PROTEIN KINASE DOMAIN-CONTAINING PROTEIN"/>
    <property type="match status" value="1"/>
</dbReference>
<gene>
    <name evidence="11" type="ORF">NEZAVI_LOCUS1351</name>
</gene>
<reference evidence="11" key="1">
    <citation type="submission" date="2022-01" db="EMBL/GenBank/DDBJ databases">
        <authorList>
            <person name="King R."/>
        </authorList>
    </citation>
    <scope>NUCLEOTIDE SEQUENCE</scope>
</reference>